<comment type="caution">
    <text evidence="2">The sequence shown here is derived from an EMBL/GenBank/DDBJ whole genome shotgun (WGS) entry which is preliminary data.</text>
</comment>
<organism evidence="2 3">
    <name type="scientific">Favolaschia claudopus</name>
    <dbReference type="NCBI Taxonomy" id="2862362"/>
    <lineage>
        <taxon>Eukaryota</taxon>
        <taxon>Fungi</taxon>
        <taxon>Dikarya</taxon>
        <taxon>Basidiomycota</taxon>
        <taxon>Agaricomycotina</taxon>
        <taxon>Agaricomycetes</taxon>
        <taxon>Agaricomycetidae</taxon>
        <taxon>Agaricales</taxon>
        <taxon>Marasmiineae</taxon>
        <taxon>Mycenaceae</taxon>
        <taxon>Favolaschia</taxon>
    </lineage>
</organism>
<reference evidence="2 3" key="1">
    <citation type="journal article" date="2024" name="J Genomics">
        <title>Draft genome sequencing and assembly of Favolaschia claudopus CIRM-BRFM 2984 isolated from oak limbs.</title>
        <authorList>
            <person name="Navarro D."/>
            <person name="Drula E."/>
            <person name="Chaduli D."/>
            <person name="Cazenave R."/>
            <person name="Ahrendt S."/>
            <person name="Wang J."/>
            <person name="Lipzen A."/>
            <person name="Daum C."/>
            <person name="Barry K."/>
            <person name="Grigoriev I.V."/>
            <person name="Favel A."/>
            <person name="Rosso M.N."/>
            <person name="Martin F."/>
        </authorList>
    </citation>
    <scope>NUCLEOTIDE SEQUENCE [LARGE SCALE GENOMIC DNA]</scope>
    <source>
        <strain evidence="2 3">CIRM-BRFM 2984</strain>
    </source>
</reference>
<dbReference type="EMBL" id="JAWWNJ010000002">
    <property type="protein sequence ID" value="KAK7061400.1"/>
    <property type="molecule type" value="Genomic_DNA"/>
</dbReference>
<dbReference type="Pfam" id="PF06522">
    <property type="entry name" value="B12D"/>
    <property type="match status" value="1"/>
</dbReference>
<protein>
    <recommendedName>
        <fullName evidence="4">NADH dehydrogenase [ubiquinone] 1 alpha subcomplex subunit 4</fullName>
    </recommendedName>
</protein>
<evidence type="ECO:0000256" key="1">
    <source>
        <dbReference type="SAM" id="Phobius"/>
    </source>
</evidence>
<keyword evidence="3" id="KW-1185">Reference proteome</keyword>
<dbReference type="InterPro" id="IPR010530">
    <property type="entry name" value="B12D"/>
</dbReference>
<dbReference type="AlphaFoldDB" id="A0AAW0EAW2"/>
<proteinExistence type="predicted"/>
<evidence type="ECO:0000313" key="3">
    <source>
        <dbReference type="Proteomes" id="UP001362999"/>
    </source>
</evidence>
<keyword evidence="1" id="KW-0472">Membrane</keyword>
<name>A0AAW0EAW2_9AGAR</name>
<evidence type="ECO:0000313" key="2">
    <source>
        <dbReference type="EMBL" id="KAK7061400.1"/>
    </source>
</evidence>
<evidence type="ECO:0008006" key="4">
    <source>
        <dbReference type="Google" id="ProtNLM"/>
    </source>
</evidence>
<dbReference type="Proteomes" id="UP001362999">
    <property type="component" value="Unassembled WGS sequence"/>
</dbReference>
<keyword evidence="1" id="KW-0812">Transmembrane</keyword>
<feature type="transmembrane region" description="Helical" evidence="1">
    <location>
        <begin position="12"/>
        <end position="36"/>
    </location>
</feature>
<sequence length="81" mass="9305">MPATLRTSMRPWMAVEAAPIVVLVAGMVSFASYFTYRSAMGPTIQWTKANSEPWNTIRPDQGVKMVEVNHRFNKSWHRDHI</sequence>
<gene>
    <name evidence="2" type="ORF">R3P38DRAFT_2829264</name>
</gene>
<accession>A0AAW0EAW2</accession>
<keyword evidence="1" id="KW-1133">Transmembrane helix</keyword>